<dbReference type="Pfam" id="PF03466">
    <property type="entry name" value="LysR_substrate"/>
    <property type="match status" value="1"/>
</dbReference>
<dbReference type="InterPro" id="IPR036388">
    <property type="entry name" value="WH-like_DNA-bd_sf"/>
</dbReference>
<dbReference type="Proteomes" id="UP000608024">
    <property type="component" value="Unassembled WGS sequence"/>
</dbReference>
<evidence type="ECO:0000256" key="2">
    <source>
        <dbReference type="ARBA" id="ARBA00023015"/>
    </source>
</evidence>
<protein>
    <submittedName>
        <fullName evidence="7">Transcriptional regulator</fullName>
    </submittedName>
</protein>
<feature type="compositionally biased region" description="Low complexity" evidence="5">
    <location>
        <begin position="33"/>
        <end position="42"/>
    </location>
</feature>
<evidence type="ECO:0000256" key="5">
    <source>
        <dbReference type="SAM" id="MobiDB-lite"/>
    </source>
</evidence>
<dbReference type="InterPro" id="IPR036390">
    <property type="entry name" value="WH_DNA-bd_sf"/>
</dbReference>
<dbReference type="InterPro" id="IPR005119">
    <property type="entry name" value="LysR_subst-bd"/>
</dbReference>
<dbReference type="PROSITE" id="PS50931">
    <property type="entry name" value="HTH_LYSR"/>
    <property type="match status" value="1"/>
</dbReference>
<evidence type="ECO:0000256" key="4">
    <source>
        <dbReference type="ARBA" id="ARBA00023163"/>
    </source>
</evidence>
<dbReference type="SUPFAM" id="SSF53850">
    <property type="entry name" value="Periplasmic binding protein-like II"/>
    <property type="match status" value="1"/>
</dbReference>
<evidence type="ECO:0000259" key="6">
    <source>
        <dbReference type="PROSITE" id="PS50931"/>
    </source>
</evidence>
<keyword evidence="4" id="KW-0804">Transcription</keyword>
<dbReference type="Gene3D" id="1.10.10.10">
    <property type="entry name" value="Winged helix-like DNA-binding domain superfamily/Winged helix DNA-binding domain"/>
    <property type="match status" value="1"/>
</dbReference>
<dbReference type="PANTHER" id="PTHR30346:SF29">
    <property type="entry name" value="LYSR SUBSTRATE-BINDING"/>
    <property type="match status" value="1"/>
</dbReference>
<feature type="domain" description="HTH lysR-type" evidence="6">
    <location>
        <begin position="72"/>
        <end position="129"/>
    </location>
</feature>
<keyword evidence="3" id="KW-0238">DNA-binding</keyword>
<sequence>MGQDAGEGADAGAGEEQEAGAGAGFRKALSGTAPASAAPAPSVQRILPTYTRRKNRPFATGPQRAERPPAVFDLHRLRLLRELKHRGTLAAVATALSYAPSSVSQQLSLLEAEVGVPLLEPVGRRVRLTAQAEILVAHTEAVLERLERAEADIAASLTDLTGTFRIASFQTAALALLPTALGLLRRHHPHLRVHLTQREPEQALPALLARDFDLVVAEEYPGDPSPRPAELEQQDLLEDPLHLAVPPSAGTARAARPAAALRALAGHPWVLEPEGTAARQWATALCRAAGFEPDVRFETTDLVLHQRLVEQDHAAAFLPGLAFGARPPAVALYPLPRTRGVRRITTVVRRGRSDHPTVVACRDALRRAACERP</sequence>
<dbReference type="Gene3D" id="3.40.190.10">
    <property type="entry name" value="Periplasmic binding protein-like II"/>
    <property type="match status" value="2"/>
</dbReference>
<evidence type="ECO:0000313" key="8">
    <source>
        <dbReference type="Proteomes" id="UP000608024"/>
    </source>
</evidence>
<dbReference type="PANTHER" id="PTHR30346">
    <property type="entry name" value="TRANSCRIPTIONAL DUAL REGULATOR HCAR-RELATED"/>
    <property type="match status" value="1"/>
</dbReference>
<evidence type="ECO:0000256" key="1">
    <source>
        <dbReference type="ARBA" id="ARBA00009437"/>
    </source>
</evidence>
<comment type="caution">
    <text evidence="7">The sequence shown here is derived from an EMBL/GenBank/DDBJ whole genome shotgun (WGS) entry which is preliminary data.</text>
</comment>
<evidence type="ECO:0000256" key="3">
    <source>
        <dbReference type="ARBA" id="ARBA00023125"/>
    </source>
</evidence>
<reference evidence="7" key="2">
    <citation type="submission" date="2020-09" db="EMBL/GenBank/DDBJ databases">
        <authorList>
            <person name="Sun Q."/>
            <person name="Ohkuma M."/>
        </authorList>
    </citation>
    <scope>NUCLEOTIDE SEQUENCE</scope>
    <source>
        <strain evidence="7">JCM 4784</strain>
    </source>
</reference>
<evidence type="ECO:0000313" key="7">
    <source>
        <dbReference type="EMBL" id="GHE78891.1"/>
    </source>
</evidence>
<reference evidence="7" key="1">
    <citation type="journal article" date="2014" name="Int. J. Syst. Evol. Microbiol.">
        <title>Complete genome sequence of Corynebacterium casei LMG S-19264T (=DSM 44701T), isolated from a smear-ripened cheese.</title>
        <authorList>
            <consortium name="US DOE Joint Genome Institute (JGI-PGF)"/>
            <person name="Walter F."/>
            <person name="Albersmeier A."/>
            <person name="Kalinowski J."/>
            <person name="Ruckert C."/>
        </authorList>
    </citation>
    <scope>NUCLEOTIDE SEQUENCE</scope>
    <source>
        <strain evidence="7">JCM 4784</strain>
    </source>
</reference>
<keyword evidence="8" id="KW-1185">Reference proteome</keyword>
<dbReference type="Pfam" id="PF00126">
    <property type="entry name" value="HTH_1"/>
    <property type="match status" value="1"/>
</dbReference>
<name>A0A918ZZ31_9ACTN</name>
<dbReference type="SUPFAM" id="SSF46785">
    <property type="entry name" value="Winged helix' DNA-binding domain"/>
    <property type="match status" value="1"/>
</dbReference>
<organism evidence="7 8">
    <name type="scientific">Streptomyces longispororuber</name>
    <dbReference type="NCBI Taxonomy" id="68230"/>
    <lineage>
        <taxon>Bacteria</taxon>
        <taxon>Bacillati</taxon>
        <taxon>Actinomycetota</taxon>
        <taxon>Actinomycetes</taxon>
        <taxon>Kitasatosporales</taxon>
        <taxon>Streptomycetaceae</taxon>
        <taxon>Streptomyces</taxon>
    </lineage>
</organism>
<dbReference type="GO" id="GO:0003700">
    <property type="term" value="F:DNA-binding transcription factor activity"/>
    <property type="evidence" value="ECO:0007669"/>
    <property type="project" value="InterPro"/>
</dbReference>
<accession>A0A918ZZ31</accession>
<dbReference type="AlphaFoldDB" id="A0A918ZZ31"/>
<comment type="similarity">
    <text evidence="1">Belongs to the LysR transcriptional regulatory family.</text>
</comment>
<dbReference type="EMBL" id="BNBT01000104">
    <property type="protein sequence ID" value="GHE78891.1"/>
    <property type="molecule type" value="Genomic_DNA"/>
</dbReference>
<gene>
    <name evidence="7" type="ORF">GCM10018785_53810</name>
</gene>
<dbReference type="GO" id="GO:0003677">
    <property type="term" value="F:DNA binding"/>
    <property type="evidence" value="ECO:0007669"/>
    <property type="project" value="UniProtKB-KW"/>
</dbReference>
<keyword evidence="2" id="KW-0805">Transcription regulation</keyword>
<feature type="region of interest" description="Disordered" evidence="5">
    <location>
        <begin position="1"/>
        <end position="67"/>
    </location>
</feature>
<feature type="compositionally biased region" description="Low complexity" evidence="5">
    <location>
        <begin position="1"/>
        <end position="12"/>
    </location>
</feature>
<dbReference type="GO" id="GO:0032993">
    <property type="term" value="C:protein-DNA complex"/>
    <property type="evidence" value="ECO:0007669"/>
    <property type="project" value="TreeGrafter"/>
</dbReference>
<dbReference type="InterPro" id="IPR000847">
    <property type="entry name" value="LysR_HTH_N"/>
</dbReference>
<proteinExistence type="inferred from homology"/>